<name>A0A9P5ZSH3_PLEER</name>
<reference evidence="3" key="1">
    <citation type="submission" date="2020-11" db="EMBL/GenBank/DDBJ databases">
        <authorList>
            <consortium name="DOE Joint Genome Institute"/>
            <person name="Ahrendt S."/>
            <person name="Riley R."/>
            <person name="Andreopoulos W."/>
            <person name="Labutti K."/>
            <person name="Pangilinan J."/>
            <person name="Ruiz-Duenas F.J."/>
            <person name="Barrasa J.M."/>
            <person name="Sanchez-Garcia M."/>
            <person name="Camarero S."/>
            <person name="Miyauchi S."/>
            <person name="Serrano A."/>
            <person name="Linde D."/>
            <person name="Babiker R."/>
            <person name="Drula E."/>
            <person name="Ayuso-Fernandez I."/>
            <person name="Pacheco R."/>
            <person name="Padilla G."/>
            <person name="Ferreira P."/>
            <person name="Barriuso J."/>
            <person name="Kellner H."/>
            <person name="Castanera R."/>
            <person name="Alfaro M."/>
            <person name="Ramirez L."/>
            <person name="Pisabarro A.G."/>
            <person name="Kuo A."/>
            <person name="Tritt A."/>
            <person name="Lipzen A."/>
            <person name="He G."/>
            <person name="Yan M."/>
            <person name="Ng V."/>
            <person name="Cullen D."/>
            <person name="Martin F."/>
            <person name="Rosso M.-N."/>
            <person name="Henrissat B."/>
            <person name="Hibbett D."/>
            <person name="Martinez A.T."/>
            <person name="Grigoriev I.V."/>
        </authorList>
    </citation>
    <scope>NUCLEOTIDE SEQUENCE</scope>
    <source>
        <strain evidence="3">ATCC 90797</strain>
    </source>
</reference>
<dbReference type="EMBL" id="MU154583">
    <property type="protein sequence ID" value="KAF9493632.1"/>
    <property type="molecule type" value="Genomic_DNA"/>
</dbReference>
<dbReference type="Proteomes" id="UP000807025">
    <property type="component" value="Unassembled WGS sequence"/>
</dbReference>
<feature type="compositionally biased region" description="Basic and acidic residues" evidence="1">
    <location>
        <begin position="117"/>
        <end position="149"/>
    </location>
</feature>
<accession>A0A9P5ZSH3</accession>
<proteinExistence type="predicted"/>
<feature type="compositionally biased region" description="Pro residues" evidence="1">
    <location>
        <begin position="250"/>
        <end position="259"/>
    </location>
</feature>
<feature type="region of interest" description="Disordered" evidence="1">
    <location>
        <begin position="90"/>
        <end position="149"/>
    </location>
</feature>
<dbReference type="EMBL" id="MU154603">
    <property type="protein sequence ID" value="KAF9492313.1"/>
    <property type="molecule type" value="Genomic_DNA"/>
</dbReference>
<evidence type="ECO:0000313" key="4">
    <source>
        <dbReference type="Proteomes" id="UP000807025"/>
    </source>
</evidence>
<dbReference type="AlphaFoldDB" id="A0A9P5ZSH3"/>
<feature type="compositionally biased region" description="Basic and acidic residues" evidence="1">
    <location>
        <begin position="92"/>
        <end position="110"/>
    </location>
</feature>
<feature type="compositionally biased region" description="Pro residues" evidence="1">
    <location>
        <begin position="207"/>
        <end position="222"/>
    </location>
</feature>
<organism evidence="3 4">
    <name type="scientific">Pleurotus eryngii</name>
    <name type="common">Boletus of the steppes</name>
    <dbReference type="NCBI Taxonomy" id="5323"/>
    <lineage>
        <taxon>Eukaryota</taxon>
        <taxon>Fungi</taxon>
        <taxon>Dikarya</taxon>
        <taxon>Basidiomycota</taxon>
        <taxon>Agaricomycotina</taxon>
        <taxon>Agaricomycetes</taxon>
        <taxon>Agaricomycetidae</taxon>
        <taxon>Agaricales</taxon>
        <taxon>Pleurotineae</taxon>
        <taxon>Pleurotaceae</taxon>
        <taxon>Pleurotus</taxon>
    </lineage>
</organism>
<protein>
    <submittedName>
        <fullName evidence="3">Uncharacterized protein</fullName>
    </submittedName>
</protein>
<gene>
    <name evidence="3" type="ORF">BDN71DRAFT_1450128</name>
    <name evidence="2" type="ORF">BDN71DRAFT_1451705</name>
</gene>
<evidence type="ECO:0000313" key="3">
    <source>
        <dbReference type="EMBL" id="KAF9493632.1"/>
    </source>
</evidence>
<evidence type="ECO:0000256" key="1">
    <source>
        <dbReference type="SAM" id="MobiDB-lite"/>
    </source>
</evidence>
<evidence type="ECO:0000313" key="2">
    <source>
        <dbReference type="EMBL" id="KAF9492313.1"/>
    </source>
</evidence>
<feature type="compositionally biased region" description="Low complexity" evidence="1">
    <location>
        <begin position="230"/>
        <end position="244"/>
    </location>
</feature>
<feature type="region of interest" description="Disordered" evidence="1">
    <location>
        <begin position="178"/>
        <end position="318"/>
    </location>
</feature>
<feature type="compositionally biased region" description="Gly residues" evidence="1">
    <location>
        <begin position="299"/>
        <end position="311"/>
    </location>
</feature>
<sequence length="356" mass="38833">MYIGPPPALPNSSSKELFILQNQELRNITQTLYSQVQTDRMQLHICTIEIDRLRRLAYGNNDRKTMKAKLDGSGARHMTSEQALQALQDTEEQAKDKEQGKVQRAEDREKKKQAKQVQDEEKAAQKRATAEKRQQTAERRKEEAQRKALDSTIEKAFRGLVAAEKALIKASRPVRRRRRLAEGDDKDYEAIVLPASGSDDDSGPDAPLRPPPTPAPPPTHPRPLPRRLQRPAAALASAPATSAHIELPAPSSPTPPPRGVTPSPARPRPRARRFREPGVTTPSNEAETEDSAAAFNSGMAGGSGDGPGGSNSGPRALNNSIRTPPLLFPAPLVVSPARALLNLVDGPFFATLFHLL</sequence>
<keyword evidence="4" id="KW-1185">Reference proteome</keyword>
<comment type="caution">
    <text evidence="3">The sequence shown here is derived from an EMBL/GenBank/DDBJ whole genome shotgun (WGS) entry which is preliminary data.</text>
</comment>